<feature type="region of interest" description="Disordered" evidence="2">
    <location>
        <begin position="304"/>
        <end position="323"/>
    </location>
</feature>
<feature type="region of interest" description="Disordered" evidence="2">
    <location>
        <begin position="809"/>
        <end position="831"/>
    </location>
</feature>
<name>A0AAV2YLN2_9STRA</name>
<dbReference type="Gene3D" id="1.10.238.10">
    <property type="entry name" value="EF-hand"/>
    <property type="match status" value="5"/>
</dbReference>
<feature type="domain" description="EF-hand" evidence="3">
    <location>
        <begin position="365"/>
        <end position="400"/>
    </location>
</feature>
<evidence type="ECO:0000256" key="1">
    <source>
        <dbReference type="ARBA" id="ARBA00022837"/>
    </source>
</evidence>
<evidence type="ECO:0000313" key="5">
    <source>
        <dbReference type="Proteomes" id="UP001146120"/>
    </source>
</evidence>
<dbReference type="SMART" id="SM00054">
    <property type="entry name" value="EFh"/>
    <property type="match status" value="6"/>
</dbReference>
<dbReference type="CDD" id="cd00051">
    <property type="entry name" value="EFh"/>
    <property type="match status" value="2"/>
</dbReference>
<dbReference type="PROSITE" id="PS50222">
    <property type="entry name" value="EF_HAND_2"/>
    <property type="match status" value="5"/>
</dbReference>
<dbReference type="InterPro" id="IPR011992">
    <property type="entry name" value="EF-hand-dom_pair"/>
</dbReference>
<evidence type="ECO:0000256" key="2">
    <source>
        <dbReference type="SAM" id="MobiDB-lite"/>
    </source>
</evidence>
<proteinExistence type="predicted"/>
<feature type="domain" description="EF-hand" evidence="3">
    <location>
        <begin position="216"/>
        <end position="251"/>
    </location>
</feature>
<feature type="domain" description="EF-hand" evidence="3">
    <location>
        <begin position="852"/>
        <end position="887"/>
    </location>
</feature>
<feature type="region of interest" description="Disordered" evidence="2">
    <location>
        <begin position="669"/>
        <end position="705"/>
    </location>
</feature>
<dbReference type="InterPro" id="IPR018247">
    <property type="entry name" value="EF_Hand_1_Ca_BS"/>
</dbReference>
<reference evidence="4" key="2">
    <citation type="journal article" date="2023" name="Microbiol Resour">
        <title>Decontamination and Annotation of the Draft Genome Sequence of the Oomycete Lagenidium giganteum ARSEF 373.</title>
        <authorList>
            <person name="Morgan W.R."/>
            <person name="Tartar A."/>
        </authorList>
    </citation>
    <scope>NUCLEOTIDE SEQUENCE</scope>
    <source>
        <strain evidence="4">ARSEF 373</strain>
    </source>
</reference>
<protein>
    <recommendedName>
        <fullName evidence="3">EF-hand domain-containing protein</fullName>
    </recommendedName>
</protein>
<feature type="region of interest" description="Disordered" evidence="2">
    <location>
        <begin position="1090"/>
        <end position="1129"/>
    </location>
</feature>
<keyword evidence="1" id="KW-0106">Calcium</keyword>
<dbReference type="PROSITE" id="PS00018">
    <property type="entry name" value="EF_HAND_1"/>
    <property type="match status" value="2"/>
</dbReference>
<sequence length="1209" mass="134945">MQSTSNNFAPSMTPRPTKVGKGHSGVLVASNSRAGRSYTPVVPPGNAQPSFNPFAASTKVTGVVRNAETRTTTGGGGVLGGVVGSPTRALMLRKKQLILDGDIRNLSSGFDIGTSQVQLSLQHVVAVFDRYGVKVSNDEAKTLIHEYEENNDTNLPYDAFVEDLVQVLRQTALNKAGTSRVQVKKIRLTEHMSKLSTMHAHLVEEIEELLKLKLRVPWTVVRDAFRSADKEKRGIVSKEEFVAICASLNVPVGKTLVNGLAVRQEGRVVVDYSEFLTNFGSAFQHGDTNSVGFSLIYERGKRPSMEDTIPTDRTKHSPASTGVGKALIHDSPTKPVQGQPRPVNHASDPVYMEKLRIVLNEKISSRYSDVKKAFMALDKDGNGFISSEEFCQVLSNFNLVVTKEETMALMGYFDTNHDGSIDYHEFFAKFGDVMKPSAVAVKKTLENSSLVFSGSKDVKGANKNRSALSSPGNELKEAFSHMSDEVWRAIYVELDMSDAKKTGLVTSAELLRVLGKYMGDVAKNNFSVLFRACGSHVNQLMNFRTLVKCYRPDVMDPVHFFHQDVHALTEKTYRKSPTESLVMVWSIRVQRAQMLPNEWNALKEDIWKHDSRRQGRVLAAPFMNVVKQHMKLTEDQAAFLCYFYEDKNLSSDQVLIRYGSFLTDYEDPGVEPVDAPQPQLQKRSQRVEGKGRPRATGAPAADSKKHALAMENTEKLEREEEENRLKEFFRVNIRSFEALVLEEDSEKRGCVSVDALYGLCKELNGGKWKESKASNSFFAKYIAQNNFYYRGFLLDFDVKAGLQTQSLVIQEDADENNDGPTTTDGDDTVHSPEMDVYEAREAVRHHLTSSMSRQKMVYKYFQLMDPGKSGLLSHVEIRRVLERLDIIVGDDTLRELLSLYEEEEESTGAKTGRVKYLLFLHAHGGRDPDKLDGMSDLSSHCSYYSAITISPRSVLRPYEKERGNSTPRPLVSRDYTVAANAVANAIERGGRTGMMPLNNSAAAAIVEHKVKQLLEAAGKNKWKALVKAFQQVDSDHRGTVSPASLRKVLEEAGALLEQQELVRLQLKYDVEQNGRINYHEFLRNLTNSMSDLPSPNGNDDILGDASLPTIGSSPTKRSSKYNGPLASATQQVPDSVRQAVKAKWKAIYSSFKTLDKQGVGRVSSAHFKQLLEWYAIALNDESFLALLRQFDNREDGLVDYNKFMRACFG</sequence>
<feature type="domain" description="EF-hand" evidence="3">
    <location>
        <begin position="1020"/>
        <end position="1055"/>
    </location>
</feature>
<dbReference type="PANTHER" id="PTHR20875">
    <property type="entry name" value="EF-HAND CALCIUM-BINDING DOMAIN-CONTAINING PROTEIN 6-RELATED"/>
    <property type="match status" value="1"/>
</dbReference>
<dbReference type="EMBL" id="DAKRPA010000261">
    <property type="protein sequence ID" value="DAZ94239.1"/>
    <property type="molecule type" value="Genomic_DNA"/>
</dbReference>
<dbReference type="SUPFAM" id="SSF47473">
    <property type="entry name" value="EF-hand"/>
    <property type="match status" value="4"/>
</dbReference>
<dbReference type="GO" id="GO:0005509">
    <property type="term" value="F:calcium ion binding"/>
    <property type="evidence" value="ECO:0007669"/>
    <property type="project" value="InterPro"/>
</dbReference>
<comment type="caution">
    <text evidence="4">The sequence shown here is derived from an EMBL/GenBank/DDBJ whole genome shotgun (WGS) entry which is preliminary data.</text>
</comment>
<feature type="region of interest" description="Disordered" evidence="2">
    <location>
        <begin position="1"/>
        <end position="24"/>
    </location>
</feature>
<dbReference type="AlphaFoldDB" id="A0AAV2YLN2"/>
<dbReference type="Proteomes" id="UP001146120">
    <property type="component" value="Unassembled WGS sequence"/>
</dbReference>
<dbReference type="InterPro" id="IPR002048">
    <property type="entry name" value="EF_hand_dom"/>
</dbReference>
<organism evidence="4 5">
    <name type="scientific">Lagenidium giganteum</name>
    <dbReference type="NCBI Taxonomy" id="4803"/>
    <lineage>
        <taxon>Eukaryota</taxon>
        <taxon>Sar</taxon>
        <taxon>Stramenopiles</taxon>
        <taxon>Oomycota</taxon>
        <taxon>Peronosporomycetes</taxon>
        <taxon>Pythiales</taxon>
        <taxon>Pythiaceae</taxon>
    </lineage>
</organism>
<dbReference type="InterPro" id="IPR052603">
    <property type="entry name" value="EFCB6"/>
</dbReference>
<feature type="domain" description="EF-hand" evidence="3">
    <location>
        <begin position="401"/>
        <end position="436"/>
    </location>
</feature>
<keyword evidence="5" id="KW-1185">Reference proteome</keyword>
<evidence type="ECO:0000313" key="4">
    <source>
        <dbReference type="EMBL" id="DAZ94239.1"/>
    </source>
</evidence>
<reference evidence="4" key="1">
    <citation type="submission" date="2022-11" db="EMBL/GenBank/DDBJ databases">
        <authorList>
            <person name="Morgan W.R."/>
            <person name="Tartar A."/>
        </authorList>
    </citation>
    <scope>NUCLEOTIDE SEQUENCE</scope>
    <source>
        <strain evidence="4">ARSEF 373</strain>
    </source>
</reference>
<dbReference type="Pfam" id="PF13499">
    <property type="entry name" value="EF-hand_7"/>
    <property type="match status" value="2"/>
</dbReference>
<gene>
    <name evidence="4" type="ORF">N0F65_006055</name>
</gene>
<dbReference type="PANTHER" id="PTHR20875:SF0">
    <property type="entry name" value="GH12158P"/>
    <property type="match status" value="1"/>
</dbReference>
<feature type="compositionally biased region" description="Polar residues" evidence="2">
    <location>
        <begin position="1"/>
        <end position="10"/>
    </location>
</feature>
<evidence type="ECO:0000259" key="3">
    <source>
        <dbReference type="PROSITE" id="PS50222"/>
    </source>
</evidence>
<accession>A0AAV2YLN2</accession>
<feature type="compositionally biased region" description="Basic and acidic residues" evidence="2">
    <location>
        <begin position="304"/>
        <end position="315"/>
    </location>
</feature>